<comment type="caution">
    <text evidence="1">The sequence shown here is derived from an EMBL/GenBank/DDBJ whole genome shotgun (WGS) entry which is preliminary data.</text>
</comment>
<sequence length="64" mass="6847">MLSAGTTWDAPKPIQTDDLRTFDLTPPVATVLAAPVPLSSPLKYPSVLGPPHVPIFLSLLVLRN</sequence>
<dbReference type="EMBL" id="NIDE01000004">
    <property type="protein sequence ID" value="OWK43168.1"/>
    <property type="molecule type" value="Genomic_DNA"/>
</dbReference>
<evidence type="ECO:0000313" key="2">
    <source>
        <dbReference type="Proteomes" id="UP000214646"/>
    </source>
</evidence>
<dbReference type="Proteomes" id="UP000214646">
    <property type="component" value="Unassembled WGS sequence"/>
</dbReference>
<name>A0A225DXC8_9BACT</name>
<evidence type="ECO:0000313" key="1">
    <source>
        <dbReference type="EMBL" id="OWK43168.1"/>
    </source>
</evidence>
<proteinExistence type="predicted"/>
<accession>A0A225DXC8</accession>
<dbReference type="AlphaFoldDB" id="A0A225DXC8"/>
<reference evidence="2" key="1">
    <citation type="submission" date="2017-06" db="EMBL/GenBank/DDBJ databases">
        <title>Genome analysis of Fimbriiglobus ruber SP5, the first member of the order Planctomycetales with confirmed chitinolytic capability.</title>
        <authorList>
            <person name="Ravin N.V."/>
            <person name="Rakitin A.L."/>
            <person name="Ivanova A.A."/>
            <person name="Beletsky A.V."/>
            <person name="Kulichevskaya I.S."/>
            <person name="Mardanov A.V."/>
            <person name="Dedysh S.N."/>
        </authorList>
    </citation>
    <scope>NUCLEOTIDE SEQUENCE [LARGE SCALE GENOMIC DNA]</scope>
    <source>
        <strain evidence="2">SP5</strain>
    </source>
</reference>
<protein>
    <submittedName>
        <fullName evidence="1">Uncharacterized protein</fullName>
    </submittedName>
</protein>
<organism evidence="1 2">
    <name type="scientific">Fimbriiglobus ruber</name>
    <dbReference type="NCBI Taxonomy" id="1908690"/>
    <lineage>
        <taxon>Bacteria</taxon>
        <taxon>Pseudomonadati</taxon>
        <taxon>Planctomycetota</taxon>
        <taxon>Planctomycetia</taxon>
        <taxon>Gemmatales</taxon>
        <taxon>Gemmataceae</taxon>
        <taxon>Fimbriiglobus</taxon>
    </lineage>
</organism>
<gene>
    <name evidence="1" type="ORF">FRUB_02767</name>
</gene>
<keyword evidence="2" id="KW-1185">Reference proteome</keyword>